<sequence>MKFLIAPGKYHDSSISSKLVGQAIYSGISRALPDAKIVTMPVTDSKYGMPALVAHTIGGRWVDLPFFDAFWQNKMGKYLLTNIDSQDTAIIDTEQIVGPELAIAKNRNDLFHATSYGIGEFILDAVTSGYREIVVSLGTSETFDGGLGALQALGAKIYDEGGDLIPEGENPLINGYEVDLDDVYRLLHKTRITLLLSYSSNVQLEGQRDYLSETQKDFLEDNLLFITEKINQKYNLDIHPMPHSGSIKTLAGAFAMIRAHISRSSFEWVANVTGMDETIRSVDVMVTATDEVSAESMHDEILFHLSKIAGYSKMPTFVLCNNFIDDFEDYEQLFTGIFSTQMSNYANDNNDEQMLFEHYESIANQLARTLDAFHNGNH</sequence>
<organism evidence="4 5">
    <name type="scientific">Companilactobacillus versmoldensis DSM 14857 = KCTC 3814</name>
    <dbReference type="NCBI Taxonomy" id="1423815"/>
    <lineage>
        <taxon>Bacteria</taxon>
        <taxon>Bacillati</taxon>
        <taxon>Bacillota</taxon>
        <taxon>Bacilli</taxon>
        <taxon>Lactobacillales</taxon>
        <taxon>Lactobacillaceae</taxon>
        <taxon>Companilactobacillus</taxon>
    </lineage>
</organism>
<dbReference type="GO" id="GO:0008887">
    <property type="term" value="F:glycerate kinase activity"/>
    <property type="evidence" value="ECO:0007669"/>
    <property type="project" value="InterPro"/>
</dbReference>
<comment type="caution">
    <text evidence="4">The sequence shown here is derived from an EMBL/GenBank/DDBJ whole genome shotgun (WGS) entry which is preliminary data.</text>
</comment>
<evidence type="ECO:0000313" key="5">
    <source>
        <dbReference type="Proteomes" id="UP000051647"/>
    </source>
</evidence>
<dbReference type="InterPro" id="IPR004381">
    <property type="entry name" value="Glycerate_kinase"/>
</dbReference>
<dbReference type="STRING" id="1423815.FC27_GL002194"/>
<dbReference type="RefSeq" id="WP_010625186.1">
    <property type="nucleotide sequence ID" value="NZ_AZFA01000008.1"/>
</dbReference>
<dbReference type="Pfam" id="PF02595">
    <property type="entry name" value="Gly_kinase"/>
    <property type="match status" value="1"/>
</dbReference>
<evidence type="ECO:0000256" key="1">
    <source>
        <dbReference type="ARBA" id="ARBA00006284"/>
    </source>
</evidence>
<dbReference type="Gene3D" id="3.40.50.10350">
    <property type="entry name" value="Glycerate kinase, domain 1"/>
    <property type="match status" value="1"/>
</dbReference>
<dbReference type="PATRIC" id="fig|1423815.3.peg.2250"/>
<evidence type="ECO:0000256" key="3">
    <source>
        <dbReference type="ARBA" id="ARBA00022777"/>
    </source>
</evidence>
<evidence type="ECO:0000256" key="2">
    <source>
        <dbReference type="ARBA" id="ARBA00022679"/>
    </source>
</evidence>
<dbReference type="eggNOG" id="COG1929">
    <property type="taxonomic scope" value="Bacteria"/>
</dbReference>
<name>A0A0R1SD57_9LACO</name>
<dbReference type="PANTHER" id="PTHR21599:SF0">
    <property type="entry name" value="GLYCERATE KINASE"/>
    <property type="match status" value="1"/>
</dbReference>
<dbReference type="EMBL" id="AZFA01000008">
    <property type="protein sequence ID" value="KRL67073.1"/>
    <property type="molecule type" value="Genomic_DNA"/>
</dbReference>
<dbReference type="Proteomes" id="UP000051647">
    <property type="component" value="Unassembled WGS sequence"/>
</dbReference>
<proteinExistence type="inferred from homology"/>
<dbReference type="SUPFAM" id="SSF110738">
    <property type="entry name" value="Glycerate kinase I"/>
    <property type="match status" value="1"/>
</dbReference>
<dbReference type="InterPro" id="IPR018193">
    <property type="entry name" value="Glyc_kinase_flavodox-like_fold"/>
</dbReference>
<keyword evidence="5" id="KW-1185">Reference proteome</keyword>
<dbReference type="Gene3D" id="3.90.1510.10">
    <property type="entry name" value="Glycerate kinase, domain 2"/>
    <property type="match status" value="1"/>
</dbReference>
<dbReference type="GO" id="GO:0031388">
    <property type="term" value="P:organic acid phosphorylation"/>
    <property type="evidence" value="ECO:0007669"/>
    <property type="project" value="InterPro"/>
</dbReference>
<comment type="similarity">
    <text evidence="1">Belongs to the glycerate kinase type-1 family.</text>
</comment>
<dbReference type="InterPro" id="IPR036129">
    <property type="entry name" value="Glycerate_kinase_sf"/>
</dbReference>
<gene>
    <name evidence="4" type="ORF">FC27_GL002194</name>
</gene>
<dbReference type="InterPro" id="IPR018197">
    <property type="entry name" value="Glycerate_kinase_RE-like"/>
</dbReference>
<dbReference type="AlphaFoldDB" id="A0A0R1SD57"/>
<accession>A0A0R1SD57</accession>
<keyword evidence="2" id="KW-0808">Transferase</keyword>
<dbReference type="OrthoDB" id="9774290at2"/>
<dbReference type="PANTHER" id="PTHR21599">
    <property type="entry name" value="GLYCERATE KINASE"/>
    <property type="match status" value="1"/>
</dbReference>
<reference evidence="4 5" key="1">
    <citation type="journal article" date="2015" name="Genome Announc.">
        <title>Expanding the biotechnology potential of lactobacilli through comparative genomics of 213 strains and associated genera.</title>
        <authorList>
            <person name="Sun Z."/>
            <person name="Harris H.M."/>
            <person name="McCann A."/>
            <person name="Guo C."/>
            <person name="Argimon S."/>
            <person name="Zhang W."/>
            <person name="Yang X."/>
            <person name="Jeffery I.B."/>
            <person name="Cooney J.C."/>
            <person name="Kagawa T.F."/>
            <person name="Liu W."/>
            <person name="Song Y."/>
            <person name="Salvetti E."/>
            <person name="Wrobel A."/>
            <person name="Rasinkangas P."/>
            <person name="Parkhill J."/>
            <person name="Rea M.C."/>
            <person name="O'Sullivan O."/>
            <person name="Ritari J."/>
            <person name="Douillard F.P."/>
            <person name="Paul Ross R."/>
            <person name="Yang R."/>
            <person name="Briner A.E."/>
            <person name="Felis G.E."/>
            <person name="de Vos W.M."/>
            <person name="Barrangou R."/>
            <person name="Klaenhammer T.R."/>
            <person name="Caufield P.W."/>
            <person name="Cui Y."/>
            <person name="Zhang H."/>
            <person name="O'Toole P.W."/>
        </authorList>
    </citation>
    <scope>NUCLEOTIDE SEQUENCE [LARGE SCALE GENOMIC DNA]</scope>
    <source>
        <strain evidence="4 5">DSM 14857</strain>
    </source>
</reference>
<evidence type="ECO:0000313" key="4">
    <source>
        <dbReference type="EMBL" id="KRL67073.1"/>
    </source>
</evidence>
<protein>
    <submittedName>
        <fullName evidence="4">Glycerate kinase</fullName>
    </submittedName>
</protein>
<keyword evidence="3 4" id="KW-0418">Kinase</keyword>